<organism evidence="4 5">
    <name type="scientific">Micromonospora coriariae</name>
    <dbReference type="NCBI Taxonomy" id="285665"/>
    <lineage>
        <taxon>Bacteria</taxon>
        <taxon>Bacillati</taxon>
        <taxon>Actinomycetota</taxon>
        <taxon>Actinomycetes</taxon>
        <taxon>Micromonosporales</taxon>
        <taxon>Micromonosporaceae</taxon>
        <taxon>Micromonospora</taxon>
    </lineage>
</organism>
<feature type="transmembrane region" description="Helical" evidence="2">
    <location>
        <begin position="45"/>
        <end position="69"/>
    </location>
</feature>
<protein>
    <submittedName>
        <fullName evidence="4">PH domain-containing protein</fullName>
    </submittedName>
</protein>
<feature type="transmembrane region" description="Helical" evidence="2">
    <location>
        <begin position="12"/>
        <end position="33"/>
    </location>
</feature>
<feature type="domain" description="Low molecular weight protein antigen 6 PH" evidence="3">
    <location>
        <begin position="67"/>
        <end position="129"/>
    </location>
</feature>
<evidence type="ECO:0000313" key="5">
    <source>
        <dbReference type="Proteomes" id="UP000198243"/>
    </source>
</evidence>
<evidence type="ECO:0000259" key="3">
    <source>
        <dbReference type="Pfam" id="PF10756"/>
    </source>
</evidence>
<dbReference type="AlphaFoldDB" id="A0A1C4WQP0"/>
<sequence length="238" mass="26055">MRRWQRPYALDAATGFAVLGLVGVVGFATFFVITPVHERMPTPLAILFGMWLAVVAAVAARQAMLGVYVSDRGVRSRSLLRTATVPWASVADIRSGAATIAGLDMGRATIVIERTDGESVQTPLQRGDLFRPFTFRPELGRLATWPEHYDEILATLQAHLREAQRRGQAPVTDRPAQPPAAGARPTIRSAGVHRTRTPSGGPTVDKRRDIHALTRQHQRGALTDAEFAAELAKIHERD</sequence>
<dbReference type="EMBL" id="LT607412">
    <property type="protein sequence ID" value="SCE98504.1"/>
    <property type="molecule type" value="Genomic_DNA"/>
</dbReference>
<feature type="region of interest" description="Disordered" evidence="1">
    <location>
        <begin position="163"/>
        <end position="206"/>
    </location>
</feature>
<dbReference type="Proteomes" id="UP000198243">
    <property type="component" value="Chromosome I"/>
</dbReference>
<reference evidence="5" key="1">
    <citation type="submission" date="2016-06" db="EMBL/GenBank/DDBJ databases">
        <authorList>
            <person name="Varghese N."/>
            <person name="Submissions Spin"/>
        </authorList>
    </citation>
    <scope>NUCLEOTIDE SEQUENCE [LARGE SCALE GENOMIC DNA]</scope>
    <source>
        <strain evidence="5">DSM 44875</strain>
    </source>
</reference>
<dbReference type="InterPro" id="IPR019692">
    <property type="entry name" value="CFP-6_PH"/>
</dbReference>
<dbReference type="Pfam" id="PF10756">
    <property type="entry name" value="bPH_6"/>
    <property type="match status" value="1"/>
</dbReference>
<proteinExistence type="predicted"/>
<evidence type="ECO:0000256" key="2">
    <source>
        <dbReference type="SAM" id="Phobius"/>
    </source>
</evidence>
<evidence type="ECO:0000256" key="1">
    <source>
        <dbReference type="SAM" id="MobiDB-lite"/>
    </source>
</evidence>
<keyword evidence="2" id="KW-0812">Transmembrane</keyword>
<keyword evidence="2" id="KW-0472">Membrane</keyword>
<keyword evidence="5" id="KW-1185">Reference proteome</keyword>
<gene>
    <name evidence="4" type="ORF">GA0070607_3996</name>
</gene>
<dbReference type="RefSeq" id="WP_089019522.1">
    <property type="nucleotide sequence ID" value="NZ_LT607412.1"/>
</dbReference>
<keyword evidence="2" id="KW-1133">Transmembrane helix</keyword>
<name>A0A1C4WQP0_9ACTN</name>
<evidence type="ECO:0000313" key="4">
    <source>
        <dbReference type="EMBL" id="SCE98504.1"/>
    </source>
</evidence>
<accession>A0A1C4WQP0</accession>
<dbReference type="OrthoDB" id="4330234at2"/>